<dbReference type="RefSeq" id="XP_002843105.1">
    <property type="nucleotide sequence ID" value="XM_002843059.1"/>
</dbReference>
<keyword evidence="2 7" id="KW-0812">Transmembrane</keyword>
<dbReference type="PANTHER" id="PTHR33048">
    <property type="entry name" value="PTH11-LIKE INTEGRAL MEMBRANE PROTEIN (AFU_ORTHOLOGUE AFUA_5G11245)"/>
    <property type="match status" value="1"/>
</dbReference>
<name>C5FZR6_ARTOC</name>
<feature type="domain" description="Rhodopsin" evidence="8">
    <location>
        <begin position="63"/>
        <end position="295"/>
    </location>
</feature>
<comment type="subcellular location">
    <subcellularLocation>
        <location evidence="1">Membrane</location>
        <topology evidence="1">Multi-pass membrane protein</topology>
    </subcellularLocation>
</comment>
<dbReference type="HOGENOM" id="CLU_028200_12_8_1"/>
<evidence type="ECO:0000259" key="8">
    <source>
        <dbReference type="Pfam" id="PF20684"/>
    </source>
</evidence>
<dbReference type="PANTHER" id="PTHR33048:SF158">
    <property type="entry name" value="MEMBRANE PROTEIN PTH11-LIKE, PUTATIVE-RELATED"/>
    <property type="match status" value="1"/>
</dbReference>
<organism evidence="9 10">
    <name type="scientific">Arthroderma otae (strain ATCC MYA-4605 / CBS 113480)</name>
    <name type="common">Microsporum canis</name>
    <dbReference type="NCBI Taxonomy" id="554155"/>
    <lineage>
        <taxon>Eukaryota</taxon>
        <taxon>Fungi</taxon>
        <taxon>Dikarya</taxon>
        <taxon>Ascomycota</taxon>
        <taxon>Pezizomycotina</taxon>
        <taxon>Eurotiomycetes</taxon>
        <taxon>Eurotiomycetidae</taxon>
        <taxon>Onygenales</taxon>
        <taxon>Arthrodermataceae</taxon>
        <taxon>Microsporum</taxon>
    </lineage>
</organism>
<dbReference type="InterPro" id="IPR049326">
    <property type="entry name" value="Rhodopsin_dom_fungi"/>
</dbReference>
<evidence type="ECO:0000256" key="3">
    <source>
        <dbReference type="ARBA" id="ARBA00022989"/>
    </source>
</evidence>
<dbReference type="Pfam" id="PF20684">
    <property type="entry name" value="Fung_rhodopsin"/>
    <property type="match status" value="1"/>
</dbReference>
<evidence type="ECO:0000256" key="2">
    <source>
        <dbReference type="ARBA" id="ARBA00022692"/>
    </source>
</evidence>
<comment type="similarity">
    <text evidence="5">Belongs to the SAT4 family.</text>
</comment>
<dbReference type="VEuPathDB" id="FungiDB:MCYG_08188"/>
<evidence type="ECO:0000256" key="5">
    <source>
        <dbReference type="ARBA" id="ARBA00038359"/>
    </source>
</evidence>
<reference evidence="10" key="1">
    <citation type="journal article" date="2012" name="MBio">
        <title>Comparative genome analysis of Trichophyton rubrum and related dermatophytes reveals candidate genes involved in infection.</title>
        <authorList>
            <person name="Martinez D.A."/>
            <person name="Oliver B.G."/>
            <person name="Graeser Y."/>
            <person name="Goldberg J.M."/>
            <person name="Li W."/>
            <person name="Martinez-Rossi N.M."/>
            <person name="Monod M."/>
            <person name="Shelest E."/>
            <person name="Barton R.C."/>
            <person name="Birch E."/>
            <person name="Brakhage A.A."/>
            <person name="Chen Z."/>
            <person name="Gurr S.J."/>
            <person name="Heiman D."/>
            <person name="Heitman J."/>
            <person name="Kosti I."/>
            <person name="Rossi A."/>
            <person name="Saif S."/>
            <person name="Samalova M."/>
            <person name="Saunders C.W."/>
            <person name="Shea T."/>
            <person name="Summerbell R.C."/>
            <person name="Xu J."/>
            <person name="Young S."/>
            <person name="Zeng Q."/>
            <person name="Birren B.W."/>
            <person name="Cuomo C.A."/>
            <person name="White T.C."/>
        </authorList>
    </citation>
    <scope>NUCLEOTIDE SEQUENCE [LARGE SCALE GENOMIC DNA]</scope>
    <source>
        <strain evidence="10">ATCC MYA-4605 / CBS 113480</strain>
    </source>
</reference>
<feature type="transmembrane region" description="Helical" evidence="7">
    <location>
        <begin position="152"/>
        <end position="179"/>
    </location>
</feature>
<evidence type="ECO:0000256" key="6">
    <source>
        <dbReference type="SAM" id="MobiDB-lite"/>
    </source>
</evidence>
<evidence type="ECO:0000256" key="4">
    <source>
        <dbReference type="ARBA" id="ARBA00023136"/>
    </source>
</evidence>
<dbReference type="Proteomes" id="UP000002035">
    <property type="component" value="Unassembled WGS sequence"/>
</dbReference>
<proteinExistence type="inferred from homology"/>
<dbReference type="STRING" id="554155.C5FZR6"/>
<feature type="transmembrane region" description="Helical" evidence="7">
    <location>
        <begin position="199"/>
        <end position="221"/>
    </location>
</feature>
<protein>
    <recommendedName>
        <fullName evidence="8">Rhodopsin domain-containing protein</fullName>
    </recommendedName>
</protein>
<evidence type="ECO:0000256" key="7">
    <source>
        <dbReference type="SAM" id="Phobius"/>
    </source>
</evidence>
<dbReference type="InterPro" id="IPR052337">
    <property type="entry name" value="SAT4-like"/>
</dbReference>
<feature type="transmembrane region" description="Helical" evidence="7">
    <location>
        <begin position="122"/>
        <end position="140"/>
    </location>
</feature>
<accession>C5FZR6</accession>
<keyword evidence="10" id="KW-1185">Reference proteome</keyword>
<feature type="transmembrane region" description="Helical" evidence="7">
    <location>
        <begin position="233"/>
        <end position="255"/>
    </location>
</feature>
<gene>
    <name evidence="9" type="ORF">MCYG_08188</name>
</gene>
<sequence length="366" mass="39824">MSLPSGSSMDLNLIPAGPPPPGEVPVIGGGPSLGTTTIALECVMMAIAATAVLCRVISSYPVRGRRSSGLGVADYASLAAMLLAIAQSSLVISLHDYERHQWNISVGSLTSSYFKRGFAQNLIAWPSIFCAKLAILLLYLRIFRVKHSLRWAVYGGAAWAALAYLPNIAVATYFCAAHPGEPWGFNVGMRCSQKGPLKWLVVSATMSVILDLYIFAVPIPIVMSLKMSNKKRLGVLLIFFTAFLACICAILTLVYRVRLLQTTDSLWLSAQLFICNAVENYIAIIVGSIPGCNTYYKSYIMESPLLNRMSSYFTGSRGPKSESSNTYPSKGSYRLKDSSSNNESMNTLQPVQPSQATLSRSTQRLD</sequence>
<keyword evidence="3 7" id="KW-1133">Transmembrane helix</keyword>
<feature type="transmembrane region" description="Helical" evidence="7">
    <location>
        <begin position="267"/>
        <end position="289"/>
    </location>
</feature>
<dbReference type="OMA" id="LIYWGIV"/>
<dbReference type="GO" id="GO:0016020">
    <property type="term" value="C:membrane"/>
    <property type="evidence" value="ECO:0007669"/>
    <property type="project" value="UniProtKB-SubCell"/>
</dbReference>
<feature type="transmembrane region" description="Helical" evidence="7">
    <location>
        <begin position="38"/>
        <end position="58"/>
    </location>
</feature>
<dbReference type="EMBL" id="DS995708">
    <property type="protein sequence ID" value="EEQ35369.1"/>
    <property type="molecule type" value="Genomic_DNA"/>
</dbReference>
<dbReference type="AlphaFoldDB" id="C5FZR6"/>
<evidence type="ECO:0000256" key="1">
    <source>
        <dbReference type="ARBA" id="ARBA00004141"/>
    </source>
</evidence>
<feature type="region of interest" description="Disordered" evidence="6">
    <location>
        <begin position="315"/>
        <end position="366"/>
    </location>
</feature>
<feature type="transmembrane region" description="Helical" evidence="7">
    <location>
        <begin position="70"/>
        <end position="92"/>
    </location>
</feature>
<dbReference type="eggNOG" id="ENOG502SHJ3">
    <property type="taxonomic scope" value="Eukaryota"/>
</dbReference>
<dbReference type="OrthoDB" id="444631at2759"/>
<keyword evidence="4 7" id="KW-0472">Membrane</keyword>
<evidence type="ECO:0000313" key="9">
    <source>
        <dbReference type="EMBL" id="EEQ35369.1"/>
    </source>
</evidence>
<evidence type="ECO:0000313" key="10">
    <source>
        <dbReference type="Proteomes" id="UP000002035"/>
    </source>
</evidence>
<feature type="compositionally biased region" description="Polar residues" evidence="6">
    <location>
        <begin position="338"/>
        <end position="366"/>
    </location>
</feature>
<dbReference type="GeneID" id="9227868"/>